<dbReference type="CDD" id="cd07440">
    <property type="entry name" value="RGS"/>
    <property type="match status" value="1"/>
</dbReference>
<dbReference type="SUPFAM" id="SSF48097">
    <property type="entry name" value="Regulator of G-protein signaling, RGS"/>
    <property type="match status" value="1"/>
</dbReference>
<feature type="region of interest" description="Disordered" evidence="1">
    <location>
        <begin position="635"/>
        <end position="655"/>
    </location>
</feature>
<reference evidence="5" key="2">
    <citation type="submission" date="2019-06" db="EMBL/GenBank/DDBJ databases">
        <title>Genomics analysis of Aphanomyces spp. identifies a new class of oomycete effector associated with host adaptation.</title>
        <authorList>
            <person name="Gaulin E."/>
        </authorList>
    </citation>
    <scope>NUCLEOTIDE SEQUENCE</scope>
    <source>
        <strain evidence="5">CBS 578.67</strain>
    </source>
</reference>
<feature type="compositionally biased region" description="Basic and acidic residues" evidence="1">
    <location>
        <begin position="635"/>
        <end position="644"/>
    </location>
</feature>
<dbReference type="Gene3D" id="1.10.167.10">
    <property type="entry name" value="Regulator of G-protein Signalling 4, domain 2"/>
    <property type="match status" value="1"/>
</dbReference>
<dbReference type="PANTHER" id="PTHR10845">
    <property type="entry name" value="REGULATOR OF G PROTEIN SIGNALING"/>
    <property type="match status" value="1"/>
</dbReference>
<reference evidence="6 7" key="1">
    <citation type="submission" date="2019-03" db="EMBL/GenBank/DDBJ databases">
        <authorList>
            <person name="Gaulin E."/>
            <person name="Dumas B."/>
        </authorList>
    </citation>
    <scope>NUCLEOTIDE SEQUENCE [LARGE SCALE GENOMIC DNA]</scope>
    <source>
        <strain evidence="6">CBS 568.67</strain>
    </source>
</reference>
<name>A0A485KZ30_9STRA</name>
<feature type="transmembrane region" description="Helical" evidence="2">
    <location>
        <begin position="16"/>
        <end position="41"/>
    </location>
</feature>
<dbReference type="OrthoDB" id="196547at2759"/>
<accession>A0A485KZ30</accession>
<evidence type="ECO:0000313" key="6">
    <source>
        <dbReference type="EMBL" id="VFT90304.1"/>
    </source>
</evidence>
<dbReference type="EMBL" id="VJMH01005454">
    <property type="protein sequence ID" value="KAF0695730.1"/>
    <property type="molecule type" value="Genomic_DNA"/>
</dbReference>
<evidence type="ECO:0000256" key="2">
    <source>
        <dbReference type="SAM" id="Phobius"/>
    </source>
</evidence>
<keyword evidence="2" id="KW-1133">Transmembrane helix</keyword>
<feature type="region of interest" description="Disordered" evidence="1">
    <location>
        <begin position="805"/>
        <end position="826"/>
    </location>
</feature>
<organism evidence="6 7">
    <name type="scientific">Aphanomyces stellatus</name>
    <dbReference type="NCBI Taxonomy" id="120398"/>
    <lineage>
        <taxon>Eukaryota</taxon>
        <taxon>Sar</taxon>
        <taxon>Stramenopiles</taxon>
        <taxon>Oomycota</taxon>
        <taxon>Saprolegniomycetes</taxon>
        <taxon>Saprolegniales</taxon>
        <taxon>Verrucalvaceae</taxon>
        <taxon>Aphanomyces</taxon>
    </lineage>
</organism>
<dbReference type="SMART" id="SM00315">
    <property type="entry name" value="RGS"/>
    <property type="match status" value="1"/>
</dbReference>
<evidence type="ECO:0000256" key="1">
    <source>
        <dbReference type="SAM" id="MobiDB-lite"/>
    </source>
</evidence>
<dbReference type="Proteomes" id="UP000332933">
    <property type="component" value="Unassembled WGS sequence"/>
</dbReference>
<feature type="domain" description="Cyclic nucleotide-binding" evidence="3">
    <location>
        <begin position="252"/>
        <end position="357"/>
    </location>
</feature>
<evidence type="ECO:0000259" key="3">
    <source>
        <dbReference type="PROSITE" id="PS50042"/>
    </source>
</evidence>
<dbReference type="InterPro" id="IPR014710">
    <property type="entry name" value="RmlC-like_jellyroll"/>
</dbReference>
<sequence length="826" mass="90774">MVHGTAMKCVKPPACAIFGVAVVVMGAVATRAEGGILAWFFPNESTAIKRKEAIWGCSLLAPLYSFRSLTSLAVVSNEVVLTPKSTKIIPDDMQLIFIYSGHITATVVDLGTVSFVVDRTSKRGGRKLSLTKEQSLANRLRLYAVDREHVTEEVMLCRRQGNATYLLRFVASKIRSREVVVKSLLVSAVEVKSKTRAIALPPIVPSNPKGTTWGRFNAIVPLVHRRTSELVPDAGHVPITADCATILQRSPYFGEIGAMDLRRLADMGTISIVQEDTVVMQEREDGGHEMFVVLTGDLRVCVRDQTTKVLKPVATLHSGSCMGEMTLLLRGPRTATVTAISDCLLVSVERATLMSFLKRHPIVEAHLQRMLLGRLLQNIVTSNAEPLFSAFQYTDVMALVPHCFVEDRIGRGTVLYPVDPTNGERRKFRILLTGTLETIHPNSGSTFAQSGHVGDLLDGMEPPLAPATRIVASSGECSFLSMYTDLCLAHLDALALAEARIRWGQADVDVEHILKHPPARQFYMRYLTSEFSEENLLFVIAVQAFKWSPTAVADAHAIVAEYILESAPKQVNVEAKMRVEILTALPRLEPDDHTIFDKAVDEITKLMRKDSFPRFKKTVFFRDMLAVYPRLDHRSQGDIHEGHDASASTPTGDPISEIGKRFDYVLKQVMGHREKRRELVKAPSVPKLASQPSQRGGFIDVKPTKRSSGRSLGRSTGKQHSLRSHGRTNDPIVASYRSHGRMNDAPPATTQSPNSPLATTTTATRHTIAHVSAQPPIKPHSPSITKLPPLATTRATKAAVLPGANMLLQPSDRSQPLTEELPTGEP</sequence>
<dbReference type="PROSITE" id="PS50132">
    <property type="entry name" value="RGS"/>
    <property type="match status" value="1"/>
</dbReference>
<evidence type="ECO:0000313" key="5">
    <source>
        <dbReference type="EMBL" id="KAF0695730.1"/>
    </source>
</evidence>
<dbReference type="PRINTS" id="PR01301">
    <property type="entry name" value="RGSPROTEIN"/>
</dbReference>
<dbReference type="InterPro" id="IPR016137">
    <property type="entry name" value="RGS"/>
</dbReference>
<evidence type="ECO:0000313" key="7">
    <source>
        <dbReference type="Proteomes" id="UP000332933"/>
    </source>
</evidence>
<feature type="region of interest" description="Disordered" evidence="1">
    <location>
        <begin position="674"/>
        <end position="760"/>
    </location>
</feature>
<gene>
    <name evidence="6" type="primary">Aste57867_13466</name>
    <name evidence="5" type="ORF">As57867_013416</name>
    <name evidence="6" type="ORF">ASTE57867_13466</name>
</gene>
<feature type="domain" description="RGS" evidence="4">
    <location>
        <begin position="509"/>
        <end position="625"/>
    </location>
</feature>
<dbReference type="PANTHER" id="PTHR10845:SF192">
    <property type="entry name" value="DOUBLE HIT, ISOFORM B"/>
    <property type="match status" value="1"/>
</dbReference>
<feature type="compositionally biased region" description="Polar residues" evidence="1">
    <location>
        <begin position="748"/>
        <end position="757"/>
    </location>
</feature>
<protein>
    <submittedName>
        <fullName evidence="6">Aste57867_13466 protein</fullName>
    </submittedName>
</protein>
<dbReference type="InterPro" id="IPR018490">
    <property type="entry name" value="cNMP-bd_dom_sf"/>
</dbReference>
<dbReference type="InterPro" id="IPR044926">
    <property type="entry name" value="RGS_subdomain_2"/>
</dbReference>
<dbReference type="CDD" id="cd00038">
    <property type="entry name" value="CAP_ED"/>
    <property type="match status" value="1"/>
</dbReference>
<dbReference type="Pfam" id="PF00027">
    <property type="entry name" value="cNMP_binding"/>
    <property type="match status" value="1"/>
</dbReference>
<dbReference type="InterPro" id="IPR000595">
    <property type="entry name" value="cNMP-bd_dom"/>
</dbReference>
<dbReference type="Gene3D" id="2.60.120.10">
    <property type="entry name" value="Jelly Rolls"/>
    <property type="match status" value="1"/>
</dbReference>
<dbReference type="AlphaFoldDB" id="A0A485KZ30"/>
<dbReference type="PROSITE" id="PS50042">
    <property type="entry name" value="CNMP_BINDING_3"/>
    <property type="match status" value="1"/>
</dbReference>
<dbReference type="EMBL" id="CAADRA010005475">
    <property type="protein sequence ID" value="VFT90304.1"/>
    <property type="molecule type" value="Genomic_DNA"/>
</dbReference>
<keyword evidence="2" id="KW-0472">Membrane</keyword>
<evidence type="ECO:0000259" key="4">
    <source>
        <dbReference type="PROSITE" id="PS50132"/>
    </source>
</evidence>
<dbReference type="InterPro" id="IPR036305">
    <property type="entry name" value="RGS_sf"/>
</dbReference>
<keyword evidence="2" id="KW-0812">Transmembrane</keyword>
<dbReference type="SUPFAM" id="SSF51206">
    <property type="entry name" value="cAMP-binding domain-like"/>
    <property type="match status" value="1"/>
</dbReference>
<keyword evidence="7" id="KW-1185">Reference proteome</keyword>
<dbReference type="Pfam" id="PF00615">
    <property type="entry name" value="RGS"/>
    <property type="match status" value="1"/>
</dbReference>
<proteinExistence type="predicted"/>